<dbReference type="AlphaFoldDB" id="A0A0C2TA47"/>
<evidence type="ECO:0000256" key="2">
    <source>
        <dbReference type="ARBA" id="ARBA00022801"/>
    </source>
</evidence>
<evidence type="ECO:0000256" key="1">
    <source>
        <dbReference type="ARBA" id="ARBA00005964"/>
    </source>
</evidence>
<protein>
    <recommendedName>
        <fullName evidence="3">Carboxylic ester hydrolase</fullName>
        <ecNumber evidence="3">3.1.1.-</ecNumber>
    </recommendedName>
</protein>
<dbReference type="InterPro" id="IPR002018">
    <property type="entry name" value="CarbesteraseB"/>
</dbReference>
<dbReference type="InParanoid" id="A0A0C2TA47"/>
<dbReference type="ESTHER" id="amamu-a0a0c2ta47">
    <property type="family name" value="Fungal_carboxylesterase_lipase"/>
</dbReference>
<proteinExistence type="inferred from homology"/>
<reference evidence="5 6" key="1">
    <citation type="submission" date="2014-04" db="EMBL/GenBank/DDBJ databases">
        <title>Evolutionary Origins and Diversification of the Mycorrhizal Mutualists.</title>
        <authorList>
            <consortium name="DOE Joint Genome Institute"/>
            <consortium name="Mycorrhizal Genomics Consortium"/>
            <person name="Kohler A."/>
            <person name="Kuo A."/>
            <person name="Nagy L.G."/>
            <person name="Floudas D."/>
            <person name="Copeland A."/>
            <person name="Barry K.W."/>
            <person name="Cichocki N."/>
            <person name="Veneault-Fourrey C."/>
            <person name="LaButti K."/>
            <person name="Lindquist E.A."/>
            <person name="Lipzen A."/>
            <person name="Lundell T."/>
            <person name="Morin E."/>
            <person name="Murat C."/>
            <person name="Riley R."/>
            <person name="Ohm R."/>
            <person name="Sun H."/>
            <person name="Tunlid A."/>
            <person name="Henrissat B."/>
            <person name="Grigoriev I.V."/>
            <person name="Hibbett D.S."/>
            <person name="Martin F."/>
        </authorList>
    </citation>
    <scope>NUCLEOTIDE SEQUENCE [LARGE SCALE GENOMIC DNA]</scope>
    <source>
        <strain evidence="5 6">Koide BX008</strain>
    </source>
</reference>
<keyword evidence="2 3" id="KW-0378">Hydrolase</keyword>
<evidence type="ECO:0000313" key="6">
    <source>
        <dbReference type="Proteomes" id="UP000054549"/>
    </source>
</evidence>
<dbReference type="EC" id="3.1.1.-" evidence="3"/>
<organism evidence="5 6">
    <name type="scientific">Amanita muscaria (strain Koide BX008)</name>
    <dbReference type="NCBI Taxonomy" id="946122"/>
    <lineage>
        <taxon>Eukaryota</taxon>
        <taxon>Fungi</taxon>
        <taxon>Dikarya</taxon>
        <taxon>Basidiomycota</taxon>
        <taxon>Agaricomycotina</taxon>
        <taxon>Agaricomycetes</taxon>
        <taxon>Agaricomycetidae</taxon>
        <taxon>Agaricales</taxon>
        <taxon>Pluteineae</taxon>
        <taxon>Amanitaceae</taxon>
        <taxon>Amanita</taxon>
    </lineage>
</organism>
<accession>A0A0C2TA47</accession>
<evidence type="ECO:0000313" key="5">
    <source>
        <dbReference type="EMBL" id="KIL63534.1"/>
    </source>
</evidence>
<dbReference type="HOGENOM" id="CLU_006586_14_2_1"/>
<sequence>MPTAVRSNSGLATRHFHAELKTTFTGVEHPLSSTETRIHQFRGIKYASVPARFRQSKLWTKYSPLTDASKHGPICPQVRHQRSVEETILHLPPDAIPRDRPHYDEFECLNLTITCPAGLTPQSHLPVMVWIHGGGDRGHGSNWLCDGGALVRKSVLIGKPVIIVAINFRIGLFGFAAGTQLLEDNKADGNNGVGNYGLRDQRIAMEWLHHYISGFGGDPNNITLFGSSTGAADIVCHLLSKDNEVRPLFHRAILQSAILEPIQGVTAASWHLSRAMGMLRVSTIQELSLVEPAKLVGLGLTFWAVDDGSFFRHGWQDFLGSKEEHPKHHKHHPHRVLHTLQGARARSRSIPALTPTPTPRATFQHQPLIIGDCSCDSLLWSVPASSWTSGAVVRRLRAICQALNKSSGLLQAYDITSYTPDDEITDRVLELINDARVAWPTHCIAQNAERERGGHGVWRYVFDQETPSRGIAHHAADLVYLFDNVPVDITTETVDITVVGDSPKGAVTPVTTAVATPPVLTKATFLNIPPIRGRHRLCTSASDVSDDTDLDEDLLFDNTDSDESVSTPSTDDDLDWMRPIVDEWSYSRVRDSIQEKWIAFAHGESPWSEGKAFIFGPEGETGERSMSIFEGRRRSHLWQEALQPLGLSLVQKIGLELSRGPGGR</sequence>
<dbReference type="EMBL" id="KN818258">
    <property type="protein sequence ID" value="KIL63534.1"/>
    <property type="molecule type" value="Genomic_DNA"/>
</dbReference>
<comment type="similarity">
    <text evidence="1 3">Belongs to the type-B carboxylesterase/lipase family.</text>
</comment>
<evidence type="ECO:0000256" key="3">
    <source>
        <dbReference type="RuleBase" id="RU361235"/>
    </source>
</evidence>
<gene>
    <name evidence="5" type="ORF">M378DRAFT_186993</name>
</gene>
<dbReference type="OrthoDB" id="3200163at2759"/>
<dbReference type="SUPFAM" id="SSF53474">
    <property type="entry name" value="alpha/beta-Hydrolases"/>
    <property type="match status" value="1"/>
</dbReference>
<dbReference type="Proteomes" id="UP000054549">
    <property type="component" value="Unassembled WGS sequence"/>
</dbReference>
<feature type="domain" description="Carboxylesterase type B" evidence="4">
    <location>
        <begin position="25"/>
        <end position="260"/>
    </location>
</feature>
<dbReference type="PANTHER" id="PTHR43142">
    <property type="entry name" value="CARBOXYLIC ESTER HYDROLASE"/>
    <property type="match status" value="1"/>
</dbReference>
<keyword evidence="6" id="KW-1185">Reference proteome</keyword>
<dbReference type="PROSITE" id="PS00122">
    <property type="entry name" value="CARBOXYLESTERASE_B_1"/>
    <property type="match status" value="1"/>
</dbReference>
<dbReference type="Pfam" id="PF00135">
    <property type="entry name" value="COesterase"/>
    <property type="match status" value="1"/>
</dbReference>
<name>A0A0C2TA47_AMAMK</name>
<evidence type="ECO:0000259" key="4">
    <source>
        <dbReference type="Pfam" id="PF00135"/>
    </source>
</evidence>
<dbReference type="InterPro" id="IPR019826">
    <property type="entry name" value="Carboxylesterase_B_AS"/>
</dbReference>
<dbReference type="Gene3D" id="3.40.50.1820">
    <property type="entry name" value="alpha/beta hydrolase"/>
    <property type="match status" value="1"/>
</dbReference>
<dbReference type="PANTHER" id="PTHR43142:SF5">
    <property type="entry name" value="CARBOXYLIC ESTER HYDROLASE"/>
    <property type="match status" value="1"/>
</dbReference>
<dbReference type="STRING" id="946122.A0A0C2TA47"/>
<dbReference type="InterPro" id="IPR029058">
    <property type="entry name" value="AB_hydrolase_fold"/>
</dbReference>
<dbReference type="GO" id="GO:0016787">
    <property type="term" value="F:hydrolase activity"/>
    <property type="evidence" value="ECO:0007669"/>
    <property type="project" value="UniProtKB-KW"/>
</dbReference>